<keyword evidence="3" id="KW-1185">Reference proteome</keyword>
<protein>
    <submittedName>
        <fullName evidence="2">Uncharacterized protein</fullName>
    </submittedName>
</protein>
<feature type="region of interest" description="Disordered" evidence="1">
    <location>
        <begin position="1"/>
        <end position="55"/>
    </location>
</feature>
<dbReference type="EMBL" id="JAULSN010000004">
    <property type="protein sequence ID" value="KAK3372910.1"/>
    <property type="molecule type" value="Genomic_DNA"/>
</dbReference>
<gene>
    <name evidence="2" type="ORF">B0T24DRAFT_678403</name>
</gene>
<dbReference type="AlphaFoldDB" id="A0AAE0KB02"/>
<evidence type="ECO:0000256" key="1">
    <source>
        <dbReference type="SAM" id="MobiDB-lite"/>
    </source>
</evidence>
<evidence type="ECO:0000313" key="2">
    <source>
        <dbReference type="EMBL" id="KAK3372910.1"/>
    </source>
</evidence>
<organism evidence="2 3">
    <name type="scientific">Lasiosphaeria ovina</name>
    <dbReference type="NCBI Taxonomy" id="92902"/>
    <lineage>
        <taxon>Eukaryota</taxon>
        <taxon>Fungi</taxon>
        <taxon>Dikarya</taxon>
        <taxon>Ascomycota</taxon>
        <taxon>Pezizomycotina</taxon>
        <taxon>Sordariomycetes</taxon>
        <taxon>Sordariomycetidae</taxon>
        <taxon>Sordariales</taxon>
        <taxon>Lasiosphaeriaceae</taxon>
        <taxon>Lasiosphaeria</taxon>
    </lineage>
</organism>
<name>A0AAE0KB02_9PEZI</name>
<sequence length="264" mass="28813">MAAQNNGDDMTRVEVHNGHSRRRGLAWPRRRLHRGVSAAKSQLDGHPPAQANGRPLDAQMASTLLPAPRRMTAQSSSRLRIALSNPLRPHVPAGVNQARRQALGPRKVRQIARKTAPVQAHAAHSLSSDEESQDDQQDARTQSSRTMSLASETIHGSEIGAQEQLSILPQLNDPHTKVGDEEDTPALHQMLLSILISRNTVPHLRMRQPHNPTIATQLLAAHARWSSMAAIRPVPGGTRSTSALTSGPASRRIHTRALPVVDLY</sequence>
<accession>A0AAE0KB02</accession>
<reference evidence="2" key="1">
    <citation type="journal article" date="2023" name="Mol. Phylogenet. Evol.">
        <title>Genome-scale phylogeny and comparative genomics of the fungal order Sordariales.</title>
        <authorList>
            <person name="Hensen N."/>
            <person name="Bonometti L."/>
            <person name="Westerberg I."/>
            <person name="Brannstrom I.O."/>
            <person name="Guillou S."/>
            <person name="Cros-Aarteil S."/>
            <person name="Calhoun S."/>
            <person name="Haridas S."/>
            <person name="Kuo A."/>
            <person name="Mondo S."/>
            <person name="Pangilinan J."/>
            <person name="Riley R."/>
            <person name="LaButti K."/>
            <person name="Andreopoulos B."/>
            <person name="Lipzen A."/>
            <person name="Chen C."/>
            <person name="Yan M."/>
            <person name="Daum C."/>
            <person name="Ng V."/>
            <person name="Clum A."/>
            <person name="Steindorff A."/>
            <person name="Ohm R.A."/>
            <person name="Martin F."/>
            <person name="Silar P."/>
            <person name="Natvig D.O."/>
            <person name="Lalanne C."/>
            <person name="Gautier V."/>
            <person name="Ament-Velasquez S.L."/>
            <person name="Kruys A."/>
            <person name="Hutchinson M.I."/>
            <person name="Powell A.J."/>
            <person name="Barry K."/>
            <person name="Miller A.N."/>
            <person name="Grigoriev I.V."/>
            <person name="Debuchy R."/>
            <person name="Gladieux P."/>
            <person name="Hiltunen Thoren M."/>
            <person name="Johannesson H."/>
        </authorList>
    </citation>
    <scope>NUCLEOTIDE SEQUENCE</scope>
    <source>
        <strain evidence="2">CBS 958.72</strain>
    </source>
</reference>
<feature type="compositionally biased region" description="Polar residues" evidence="1">
    <location>
        <begin position="139"/>
        <end position="149"/>
    </location>
</feature>
<reference evidence="2" key="2">
    <citation type="submission" date="2023-06" db="EMBL/GenBank/DDBJ databases">
        <authorList>
            <consortium name="Lawrence Berkeley National Laboratory"/>
            <person name="Haridas S."/>
            <person name="Hensen N."/>
            <person name="Bonometti L."/>
            <person name="Westerberg I."/>
            <person name="Brannstrom I.O."/>
            <person name="Guillou S."/>
            <person name="Cros-Aarteil S."/>
            <person name="Calhoun S."/>
            <person name="Kuo A."/>
            <person name="Mondo S."/>
            <person name="Pangilinan J."/>
            <person name="Riley R."/>
            <person name="Labutti K."/>
            <person name="Andreopoulos B."/>
            <person name="Lipzen A."/>
            <person name="Chen C."/>
            <person name="Yanf M."/>
            <person name="Daum C."/>
            <person name="Ng V."/>
            <person name="Clum A."/>
            <person name="Steindorff A."/>
            <person name="Ohm R."/>
            <person name="Martin F."/>
            <person name="Silar P."/>
            <person name="Natvig D."/>
            <person name="Lalanne C."/>
            <person name="Gautier V."/>
            <person name="Ament-Velasquez S.L."/>
            <person name="Kruys A."/>
            <person name="Hutchinson M.I."/>
            <person name="Powell A.J."/>
            <person name="Barry K."/>
            <person name="Miller A.N."/>
            <person name="Grigoriev I.V."/>
            <person name="Debuchy R."/>
            <person name="Gladieux P."/>
            <person name="Thoren M.H."/>
            <person name="Johannesson H."/>
        </authorList>
    </citation>
    <scope>NUCLEOTIDE SEQUENCE</scope>
    <source>
        <strain evidence="2">CBS 958.72</strain>
    </source>
</reference>
<feature type="compositionally biased region" description="Basic residues" evidence="1">
    <location>
        <begin position="18"/>
        <end position="34"/>
    </location>
</feature>
<feature type="region of interest" description="Disordered" evidence="1">
    <location>
        <begin position="84"/>
        <end position="149"/>
    </location>
</feature>
<comment type="caution">
    <text evidence="2">The sequence shown here is derived from an EMBL/GenBank/DDBJ whole genome shotgun (WGS) entry which is preliminary data.</text>
</comment>
<proteinExistence type="predicted"/>
<evidence type="ECO:0000313" key="3">
    <source>
        <dbReference type="Proteomes" id="UP001287356"/>
    </source>
</evidence>
<dbReference type="Proteomes" id="UP001287356">
    <property type="component" value="Unassembled WGS sequence"/>
</dbReference>